<dbReference type="Gene3D" id="1.20.1740.10">
    <property type="entry name" value="Amino acid/polyamine transporter I"/>
    <property type="match status" value="1"/>
</dbReference>
<comment type="caution">
    <text evidence="5">The sequence shown here is derived from an EMBL/GenBank/DDBJ whole genome shotgun (WGS) entry which is preliminary data.</text>
</comment>
<feature type="transmembrane region" description="Helical" evidence="4">
    <location>
        <begin position="96"/>
        <end position="116"/>
    </location>
</feature>
<evidence type="ECO:0000313" key="6">
    <source>
        <dbReference type="Proteomes" id="UP001146120"/>
    </source>
</evidence>
<keyword evidence="3" id="KW-1003">Cell membrane</keyword>
<dbReference type="AlphaFoldDB" id="A0AAV2Z5R1"/>
<feature type="transmembrane region" description="Helical" evidence="4">
    <location>
        <begin position="65"/>
        <end position="84"/>
    </location>
</feature>
<keyword evidence="6" id="KW-1185">Reference proteome</keyword>
<dbReference type="Proteomes" id="UP001146120">
    <property type="component" value="Unassembled WGS sequence"/>
</dbReference>
<evidence type="ECO:0000256" key="1">
    <source>
        <dbReference type="ARBA" id="ARBA00004651"/>
    </source>
</evidence>
<evidence type="ECO:0000313" key="5">
    <source>
        <dbReference type="EMBL" id="DBA02017.1"/>
    </source>
</evidence>
<reference evidence="5" key="2">
    <citation type="journal article" date="2023" name="Microbiol Resour">
        <title>Decontamination and Annotation of the Draft Genome Sequence of the Oomycete Lagenidium giganteum ARSEF 373.</title>
        <authorList>
            <person name="Morgan W.R."/>
            <person name="Tartar A."/>
        </authorList>
    </citation>
    <scope>NUCLEOTIDE SEQUENCE</scope>
    <source>
        <strain evidence="5">ARSEF 373</strain>
    </source>
</reference>
<dbReference type="PANTHER" id="PTHR45826">
    <property type="entry name" value="POLYAMINE TRANSPORTER PUT1"/>
    <property type="match status" value="1"/>
</dbReference>
<dbReference type="GO" id="GO:0005886">
    <property type="term" value="C:plasma membrane"/>
    <property type="evidence" value="ECO:0007669"/>
    <property type="project" value="UniProtKB-SubCell"/>
</dbReference>
<dbReference type="GO" id="GO:0022857">
    <property type="term" value="F:transmembrane transporter activity"/>
    <property type="evidence" value="ECO:0007669"/>
    <property type="project" value="InterPro"/>
</dbReference>
<keyword evidence="2" id="KW-0813">Transport</keyword>
<name>A0AAV2Z5R1_9STRA</name>
<comment type="subcellular location">
    <subcellularLocation>
        <location evidence="1">Cell membrane</location>
        <topology evidence="1">Multi-pass membrane protein</topology>
    </subcellularLocation>
</comment>
<reference evidence="5" key="1">
    <citation type="submission" date="2022-11" db="EMBL/GenBank/DDBJ databases">
        <authorList>
            <person name="Morgan W.R."/>
            <person name="Tartar A."/>
        </authorList>
    </citation>
    <scope>NUCLEOTIDE SEQUENCE</scope>
    <source>
        <strain evidence="5">ARSEF 373</strain>
    </source>
</reference>
<keyword evidence="4" id="KW-0472">Membrane</keyword>
<protein>
    <recommendedName>
        <fullName evidence="7">Amino acid permease</fullName>
    </recommendedName>
</protein>
<keyword evidence="4" id="KW-0812">Transmembrane</keyword>
<evidence type="ECO:0000256" key="3">
    <source>
        <dbReference type="ARBA" id="ARBA00022475"/>
    </source>
</evidence>
<dbReference type="EMBL" id="DAKRPA010000037">
    <property type="protein sequence ID" value="DBA02017.1"/>
    <property type="molecule type" value="Genomic_DNA"/>
</dbReference>
<evidence type="ECO:0000256" key="2">
    <source>
        <dbReference type="ARBA" id="ARBA00022448"/>
    </source>
</evidence>
<evidence type="ECO:0000256" key="4">
    <source>
        <dbReference type="SAM" id="Phobius"/>
    </source>
</evidence>
<accession>A0AAV2Z5R1</accession>
<dbReference type="PANTHER" id="PTHR45826:SF2">
    <property type="entry name" value="AMINO ACID TRANSPORTER"/>
    <property type="match status" value="1"/>
</dbReference>
<proteinExistence type="predicted"/>
<dbReference type="InterPro" id="IPR044566">
    <property type="entry name" value="RMV1-like"/>
</dbReference>
<gene>
    <name evidence="5" type="ORF">N0F65_000264</name>
</gene>
<evidence type="ECO:0008006" key="7">
    <source>
        <dbReference type="Google" id="ProtNLM"/>
    </source>
</evidence>
<feature type="transmembrane region" description="Helical" evidence="4">
    <location>
        <begin position="35"/>
        <end position="53"/>
    </location>
</feature>
<keyword evidence="4" id="KW-1133">Transmembrane helix</keyword>
<organism evidence="5 6">
    <name type="scientific">Lagenidium giganteum</name>
    <dbReference type="NCBI Taxonomy" id="4803"/>
    <lineage>
        <taxon>Eukaryota</taxon>
        <taxon>Sar</taxon>
        <taxon>Stramenopiles</taxon>
        <taxon>Oomycota</taxon>
        <taxon>Peronosporomycetes</taxon>
        <taxon>Pythiales</taxon>
        <taxon>Pythiaceae</taxon>
    </lineage>
</organism>
<sequence length="152" mass="16924">MYMANLFCESFQVSGMAECGLIPSFLKKRDARFETPHNAILLSFIMIIFVTALDSNELLELTNAFAALVQIMIVLAAIQLRRILPYMPRPFKVPGGTVVLVLLMLAPMAVVCYMLVTVFMKLVPALIVVVGLVIGLLYGLCSRCTVTREWLH</sequence>
<feature type="transmembrane region" description="Helical" evidence="4">
    <location>
        <begin position="122"/>
        <end position="141"/>
    </location>
</feature>